<keyword evidence="2" id="KW-1185">Reference proteome</keyword>
<dbReference type="Proteomes" id="UP000562682">
    <property type="component" value="Unassembled WGS sequence"/>
</dbReference>
<protein>
    <submittedName>
        <fullName evidence="1">Uncharacterized protein</fullName>
    </submittedName>
</protein>
<name>A0A8H5WIF7_9HYPO</name>
<accession>A0A8H5WIF7</accession>
<proteinExistence type="predicted"/>
<reference evidence="1 2" key="1">
    <citation type="submission" date="2020-05" db="EMBL/GenBank/DDBJ databases">
        <title>Identification and distribution of gene clusters putatively required for synthesis of sphingolipid metabolism inhibitors in phylogenetically diverse species of the filamentous fungus Fusarium.</title>
        <authorList>
            <person name="Kim H.-S."/>
            <person name="Busman M."/>
            <person name="Brown D.W."/>
            <person name="Divon H."/>
            <person name="Uhlig S."/>
            <person name="Proctor R.H."/>
        </authorList>
    </citation>
    <scope>NUCLEOTIDE SEQUENCE [LARGE SCALE GENOMIC DNA]</scope>
    <source>
        <strain evidence="1 2">NRRL 25311</strain>
    </source>
</reference>
<gene>
    <name evidence="1" type="ORF">FDENT_13008</name>
</gene>
<comment type="caution">
    <text evidence="1">The sequence shown here is derived from an EMBL/GenBank/DDBJ whole genome shotgun (WGS) entry which is preliminary data.</text>
</comment>
<evidence type="ECO:0000313" key="2">
    <source>
        <dbReference type="Proteomes" id="UP000562682"/>
    </source>
</evidence>
<evidence type="ECO:0000313" key="1">
    <source>
        <dbReference type="EMBL" id="KAF5663917.1"/>
    </source>
</evidence>
<dbReference type="EMBL" id="JAAOAK010000479">
    <property type="protein sequence ID" value="KAF5663917.1"/>
    <property type="molecule type" value="Genomic_DNA"/>
</dbReference>
<organism evidence="1 2">
    <name type="scientific">Fusarium denticulatum</name>
    <dbReference type="NCBI Taxonomy" id="48507"/>
    <lineage>
        <taxon>Eukaryota</taxon>
        <taxon>Fungi</taxon>
        <taxon>Dikarya</taxon>
        <taxon>Ascomycota</taxon>
        <taxon>Pezizomycotina</taxon>
        <taxon>Sordariomycetes</taxon>
        <taxon>Hypocreomycetidae</taxon>
        <taxon>Hypocreales</taxon>
        <taxon>Nectriaceae</taxon>
        <taxon>Fusarium</taxon>
        <taxon>Fusarium fujikuroi species complex</taxon>
    </lineage>
</organism>
<sequence length="1022" mass="118477">MDLKFEDHEYIDSDAESDSSETAYFKENSGFSPSCGLCRFEFCVDDSVVVFKEKCEPWTTTYQKPEIWWTIHYSKHTFHAECVDLAQQLGLLSGQRLDPGIYNATILEPLQEGRYPPPSIQTRRLKWLKKTFSENLFQTIRNRLPREVCDNIAQYQCCLQERAVQVVRDLWLRKDRPKPGRISVAMDGSSLWAQYVVFEGIRYVRSLSYHSIGGDESQILSEPDPNCNVNIFIAHSYLGVTEIIATCNSDIPSFKEEPGKWWTIFTPSRMPFHLKARFDGIKLRDLAAYKYADDQPRFPEDLRWSVLPTTLDPIPEPPIPCNSYLGDEIISAIDWNQPNVIGYSFYGWNNTIMKIIPHKIGEKHPYDFGTTKQHIYTWVYFPIDSDERISEVWIRRYGVKLPRDSPSPLATLILRTSKGRLLTLGPQLKYQQPMGYKTHAKYDFVATLPQTYPCRMYFANWEADGSWLRFEGASTFKKLKLRGPRSRRPKLLPDNCKYQYSSAELEGVRTVTPCGAWGDPDVILGLLFTYEDGRKRCVGQVRLDHLLAPIEVTSDALWIVYTDTDEISWCAGRDEDESGVYFVSFEEPDEDEWDGQCIKIPMRGRLDWHFSQHQCHLSHRDDSEPLDEFLGVLSQEPAPVETYDLDPKRQKDLGSIPATLTMELAFEDRHLDPSKRDFSDFDLYAKICSLCGFEFTYEDEDEDEIVKWEKAVEPGIEKCHERESYAIALHHECVEYAKSFVLGNLRDLAGAAVTIRGSFNEPGEMCGPRRRWLENTVAQNLSDALRGRLPTEVCRIVAAYCVREQSIRFIHQQWSKGRSRRGFISVPVHSHTTLWVQYTHFEGIRYVRSLSYDSQGGDEELLFTGDTEKPLNVFVRHNHLGVNKLLITEGQERPESEEAHKYWWTCHAQQTRPFHFKARIDGIKIRNLVVVKTPKTFLNFAMDGCEIRWVMPPSPVKFSPKIPLVHGIPWTDVQTLLRKIRQEELRIHIRIARKFSESPRDVITHLYLTQKQVAREVTYLKK</sequence>
<dbReference type="AlphaFoldDB" id="A0A8H5WIF7"/>